<name>Q2GJP6_ANAPZ</name>
<dbReference type="Proteomes" id="UP000001943">
    <property type="component" value="Chromosome"/>
</dbReference>
<evidence type="ECO:0000313" key="2">
    <source>
        <dbReference type="Proteomes" id="UP000001943"/>
    </source>
</evidence>
<reference evidence="1 2" key="1">
    <citation type="journal article" date="2006" name="PLoS Genet.">
        <title>Comparative genomics of emerging human ehrlichiosis agents.</title>
        <authorList>
            <person name="Dunning Hotopp J.C."/>
            <person name="Lin M."/>
            <person name="Madupu R."/>
            <person name="Crabtree J."/>
            <person name="Angiuoli S.V."/>
            <person name="Eisen J.A."/>
            <person name="Seshadri R."/>
            <person name="Ren Q."/>
            <person name="Wu M."/>
            <person name="Utterback T.R."/>
            <person name="Smith S."/>
            <person name="Lewis M."/>
            <person name="Khouri H."/>
            <person name="Zhang C."/>
            <person name="Niu H."/>
            <person name="Lin Q."/>
            <person name="Ohashi N."/>
            <person name="Zhi N."/>
            <person name="Nelson W."/>
            <person name="Brinkac L.M."/>
            <person name="Dodson R.J."/>
            <person name="Rosovitz M.J."/>
            <person name="Sundaram J."/>
            <person name="Daugherty S.C."/>
            <person name="Davidsen T."/>
            <person name="Durkin A.S."/>
            <person name="Gwinn M."/>
            <person name="Haft D.H."/>
            <person name="Selengut J.D."/>
            <person name="Sullivan S.A."/>
            <person name="Zafar N."/>
            <person name="Zhou L."/>
            <person name="Benahmed F."/>
            <person name="Forberger H."/>
            <person name="Halpin R."/>
            <person name="Mulligan S."/>
            <person name="Robinson J."/>
            <person name="White O."/>
            <person name="Rikihisa Y."/>
            <person name="Tettelin H."/>
        </authorList>
    </citation>
    <scope>NUCLEOTIDE SEQUENCE [LARGE SCALE GENOMIC DNA]</scope>
    <source>
        <strain evidence="1 2">HZ</strain>
    </source>
</reference>
<dbReference type="AlphaFoldDB" id="Q2GJP6"/>
<gene>
    <name evidence="1" type="ordered locus">APH_0828</name>
</gene>
<dbReference type="KEGG" id="aph:APH_0828"/>
<dbReference type="EnsemblBacteria" id="ABD43443">
    <property type="protein sequence ID" value="ABD43443"/>
    <property type="gene ID" value="APH_0828"/>
</dbReference>
<sequence>MGSYVAFISYEIASSTMPDAMCIGDVMKLQAVVYV</sequence>
<evidence type="ECO:0000313" key="1">
    <source>
        <dbReference type="EMBL" id="ABD43443.1"/>
    </source>
</evidence>
<protein>
    <submittedName>
        <fullName evidence="1">Uncharacterized protein</fullName>
    </submittedName>
</protein>
<accession>Q2GJP6</accession>
<dbReference type="HOGENOM" id="CLU_3362861_0_0_5"/>
<keyword evidence="2" id="KW-1185">Reference proteome</keyword>
<organism evidence="1 2">
    <name type="scientific">Anaplasma phagocytophilum (strain HZ)</name>
    <dbReference type="NCBI Taxonomy" id="212042"/>
    <lineage>
        <taxon>Bacteria</taxon>
        <taxon>Pseudomonadati</taxon>
        <taxon>Pseudomonadota</taxon>
        <taxon>Alphaproteobacteria</taxon>
        <taxon>Rickettsiales</taxon>
        <taxon>Anaplasmataceae</taxon>
        <taxon>Anaplasma</taxon>
        <taxon>phagocytophilum group</taxon>
    </lineage>
</organism>
<proteinExistence type="predicted"/>
<dbReference type="PaxDb" id="212042-APH_0828"/>
<dbReference type="EMBL" id="CP000235">
    <property type="protein sequence ID" value="ABD43443.1"/>
    <property type="molecule type" value="Genomic_DNA"/>
</dbReference>